<dbReference type="GO" id="GO:0012505">
    <property type="term" value="C:endomembrane system"/>
    <property type="evidence" value="ECO:0007669"/>
    <property type="project" value="UniProtKB-SubCell"/>
</dbReference>
<dbReference type="AlphaFoldDB" id="A0A9P3GFB4"/>
<protein>
    <recommendedName>
        <fullName evidence="4">RING-type E3 ubiquitin transferase</fullName>
        <ecNumber evidence="4">2.3.2.27</ecNumber>
    </recommendedName>
</protein>
<evidence type="ECO:0000313" key="18">
    <source>
        <dbReference type="Proteomes" id="UP000703269"/>
    </source>
</evidence>
<evidence type="ECO:0000256" key="3">
    <source>
        <dbReference type="ARBA" id="ARBA00004906"/>
    </source>
</evidence>
<comment type="subcellular location">
    <subcellularLocation>
        <location evidence="2">Endomembrane system</location>
        <topology evidence="2">Multi-pass membrane protein</topology>
    </subcellularLocation>
</comment>
<dbReference type="OrthoDB" id="9984778at2759"/>
<evidence type="ECO:0000256" key="4">
    <source>
        <dbReference type="ARBA" id="ARBA00012483"/>
    </source>
</evidence>
<evidence type="ECO:0000256" key="13">
    <source>
        <dbReference type="PROSITE-ProRule" id="PRU00175"/>
    </source>
</evidence>
<evidence type="ECO:0000256" key="15">
    <source>
        <dbReference type="SAM" id="Phobius"/>
    </source>
</evidence>
<dbReference type="SMART" id="SM00184">
    <property type="entry name" value="RING"/>
    <property type="match status" value="1"/>
</dbReference>
<evidence type="ECO:0000313" key="17">
    <source>
        <dbReference type="EMBL" id="GJE93284.1"/>
    </source>
</evidence>
<accession>A0A9P3GFB4</accession>
<evidence type="ECO:0000256" key="5">
    <source>
        <dbReference type="ARBA" id="ARBA00022679"/>
    </source>
</evidence>
<dbReference type="Pfam" id="PF11145">
    <property type="entry name" value="DUF2921"/>
    <property type="match status" value="1"/>
</dbReference>
<dbReference type="Proteomes" id="UP000703269">
    <property type="component" value="Unassembled WGS sequence"/>
</dbReference>
<dbReference type="GO" id="GO:0008270">
    <property type="term" value="F:zinc ion binding"/>
    <property type="evidence" value="ECO:0007669"/>
    <property type="project" value="UniProtKB-KW"/>
</dbReference>
<dbReference type="EC" id="2.3.2.27" evidence="4"/>
<feature type="transmembrane region" description="Helical" evidence="15">
    <location>
        <begin position="367"/>
        <end position="386"/>
    </location>
</feature>
<dbReference type="InterPro" id="IPR013083">
    <property type="entry name" value="Znf_RING/FYVE/PHD"/>
</dbReference>
<comment type="catalytic activity">
    <reaction evidence="1">
        <text>S-ubiquitinyl-[E2 ubiquitin-conjugating enzyme]-L-cysteine + [acceptor protein]-L-lysine = [E2 ubiquitin-conjugating enzyme]-L-cysteine + N(6)-ubiquitinyl-[acceptor protein]-L-lysine.</text>
        <dbReference type="EC" id="2.3.2.27"/>
    </reaction>
</comment>
<evidence type="ECO:0000256" key="1">
    <source>
        <dbReference type="ARBA" id="ARBA00000900"/>
    </source>
</evidence>
<evidence type="ECO:0000256" key="2">
    <source>
        <dbReference type="ARBA" id="ARBA00004127"/>
    </source>
</evidence>
<gene>
    <name evidence="17" type="ORF">PsYK624_094430</name>
</gene>
<keyword evidence="6 15" id="KW-0812">Transmembrane</keyword>
<keyword evidence="8 13" id="KW-0863">Zinc-finger</keyword>
<evidence type="ECO:0000256" key="10">
    <source>
        <dbReference type="ARBA" id="ARBA00022833"/>
    </source>
</evidence>
<dbReference type="SUPFAM" id="SSF57850">
    <property type="entry name" value="RING/U-box"/>
    <property type="match status" value="1"/>
</dbReference>
<dbReference type="Pfam" id="PF13639">
    <property type="entry name" value="zf-RING_2"/>
    <property type="match status" value="1"/>
</dbReference>
<comment type="pathway">
    <text evidence="3">Protein modification; protein ubiquitination.</text>
</comment>
<feature type="region of interest" description="Disordered" evidence="14">
    <location>
        <begin position="465"/>
        <end position="516"/>
    </location>
</feature>
<evidence type="ECO:0000256" key="8">
    <source>
        <dbReference type="ARBA" id="ARBA00022771"/>
    </source>
</evidence>
<reference evidence="17 18" key="1">
    <citation type="submission" date="2021-08" db="EMBL/GenBank/DDBJ databases">
        <title>Draft Genome Sequence of Phanerochaete sordida strain YK-624.</title>
        <authorList>
            <person name="Mori T."/>
            <person name="Dohra H."/>
            <person name="Suzuki T."/>
            <person name="Kawagishi H."/>
            <person name="Hirai H."/>
        </authorList>
    </citation>
    <scope>NUCLEOTIDE SEQUENCE [LARGE SCALE GENOMIC DNA]</scope>
    <source>
        <strain evidence="17 18">YK-624</strain>
    </source>
</reference>
<feature type="transmembrane region" description="Helical" evidence="15">
    <location>
        <begin position="620"/>
        <end position="640"/>
    </location>
</feature>
<feature type="transmembrane region" description="Helical" evidence="15">
    <location>
        <begin position="591"/>
        <end position="608"/>
    </location>
</feature>
<feature type="region of interest" description="Disordered" evidence="14">
    <location>
        <begin position="1"/>
        <end position="22"/>
    </location>
</feature>
<evidence type="ECO:0000256" key="14">
    <source>
        <dbReference type="SAM" id="MobiDB-lite"/>
    </source>
</evidence>
<dbReference type="GO" id="GO:0061630">
    <property type="term" value="F:ubiquitin protein ligase activity"/>
    <property type="evidence" value="ECO:0007669"/>
    <property type="project" value="UniProtKB-EC"/>
</dbReference>
<evidence type="ECO:0000256" key="12">
    <source>
        <dbReference type="ARBA" id="ARBA00023136"/>
    </source>
</evidence>
<dbReference type="EMBL" id="BPQB01000031">
    <property type="protein sequence ID" value="GJE93284.1"/>
    <property type="molecule type" value="Genomic_DNA"/>
</dbReference>
<keyword evidence="18" id="KW-1185">Reference proteome</keyword>
<keyword evidence="12 15" id="KW-0472">Membrane</keyword>
<proteinExistence type="predicted"/>
<evidence type="ECO:0000256" key="9">
    <source>
        <dbReference type="ARBA" id="ARBA00022786"/>
    </source>
</evidence>
<keyword evidence="11 15" id="KW-1133">Transmembrane helix</keyword>
<keyword evidence="10" id="KW-0862">Zinc</keyword>
<dbReference type="Gene3D" id="3.30.40.10">
    <property type="entry name" value="Zinc/RING finger domain, C3HC4 (zinc finger)"/>
    <property type="match status" value="1"/>
</dbReference>
<evidence type="ECO:0000256" key="7">
    <source>
        <dbReference type="ARBA" id="ARBA00022723"/>
    </source>
</evidence>
<feature type="domain" description="RING-type" evidence="16">
    <location>
        <begin position="679"/>
        <end position="749"/>
    </location>
</feature>
<dbReference type="InterPro" id="IPR021319">
    <property type="entry name" value="DUF2921"/>
</dbReference>
<feature type="compositionally biased region" description="Pro residues" evidence="14">
    <location>
        <begin position="469"/>
        <end position="484"/>
    </location>
</feature>
<dbReference type="PANTHER" id="PTHR15710">
    <property type="entry name" value="E3 UBIQUITIN-PROTEIN LIGASE PRAJA"/>
    <property type="match status" value="1"/>
</dbReference>
<dbReference type="InterPro" id="IPR001841">
    <property type="entry name" value="Znf_RING"/>
</dbReference>
<organism evidence="17 18">
    <name type="scientific">Phanerochaete sordida</name>
    <dbReference type="NCBI Taxonomy" id="48140"/>
    <lineage>
        <taxon>Eukaryota</taxon>
        <taxon>Fungi</taxon>
        <taxon>Dikarya</taxon>
        <taxon>Basidiomycota</taxon>
        <taxon>Agaricomycotina</taxon>
        <taxon>Agaricomycetes</taxon>
        <taxon>Polyporales</taxon>
        <taxon>Phanerochaetaceae</taxon>
        <taxon>Phanerochaete</taxon>
    </lineage>
</organism>
<evidence type="ECO:0000256" key="11">
    <source>
        <dbReference type="ARBA" id="ARBA00022989"/>
    </source>
</evidence>
<keyword evidence="9" id="KW-0833">Ubl conjugation pathway</keyword>
<dbReference type="PROSITE" id="PS50089">
    <property type="entry name" value="ZF_RING_2"/>
    <property type="match status" value="1"/>
</dbReference>
<name>A0A9P3GFB4_9APHY</name>
<feature type="compositionally biased region" description="Basic and acidic residues" evidence="14">
    <location>
        <begin position="9"/>
        <end position="21"/>
    </location>
</feature>
<evidence type="ECO:0000256" key="6">
    <source>
        <dbReference type="ARBA" id="ARBA00022692"/>
    </source>
</evidence>
<keyword evidence="5" id="KW-0808">Transferase</keyword>
<keyword evidence="7" id="KW-0479">Metal-binding</keyword>
<sequence length="755" mass="83376">MSGTPEPADTERGDVREEPMPRRQRSVLPSFLFISFVLFMITNNGGEEVSQRTHLLDLLDGIDHQIANYSAWLNGTAPENFTLPVQDAAVMPLVDSLMTFGSQVDPQSAAYYTNLTGFWRGDVRFHNLTNLQSNESSPLPPWHTFSDDLVSRANLTNATEFASRVGSWNWTRSDKVQISIGDKFMWDEGEHRNLSKDIAMIHGKIDFSDPEGSEELRLEIGGVHFVSNGTIYAFAEPLRRGVDIRNLPMLVPPAFMNETAHIVEAELIARTESMKARVEAGTIGDPSEDDGPKVGCSFQFLGQILRSDVPLALLKEVEDEIQEPTGISTIHAPDMKLQGVLVSQNCGILYELPDISGMKSQTLFRKITSYAGIATLMNLLLLALHARQVTRSRSAAGLSRVSRYPFIIQTLIDAVSFVGHVTLAILAEGRTSIAVLAPAGLACILFVQEAQFAIIIGQIQAPEDVRPATRPPAQPAPAPAPEPTAPNTQPESAPATGENNAPAPNAQPPVPTITTTPPRPSLLRYLYDHIRSDPSARMWFIISFFLLVVFRLVIALSVPLLFIGALYGSMWLVQIYRTIRRGRASGLAAEYLIGVTVCRLYYLLYFLGCPKNVLDIETRPWVYGIALFMVAQVCLILMQAHFGPTFFLPRGVVSIETYDYHPPMPLPDPEAPEQSLGDCAICMDAIVVDPVLRQHLDEKSEGHSLSRRTGSLLAQGARKSYSLAPCHHLFHTACLERWLAIKNICPQCRRPLPPL</sequence>
<comment type="caution">
    <text evidence="17">The sequence shown here is derived from an EMBL/GenBank/DDBJ whole genome shotgun (WGS) entry which is preliminary data.</text>
</comment>
<evidence type="ECO:0000259" key="16">
    <source>
        <dbReference type="PROSITE" id="PS50089"/>
    </source>
</evidence>